<organism evidence="11 12">
    <name type="scientific">Anaeromassilibacillus senegalensis</name>
    <dbReference type="NCBI Taxonomy" id="1673717"/>
    <lineage>
        <taxon>Bacteria</taxon>
        <taxon>Bacillati</taxon>
        <taxon>Bacillota</taxon>
        <taxon>Clostridia</taxon>
        <taxon>Eubacteriales</taxon>
        <taxon>Acutalibacteraceae</taxon>
        <taxon>Anaeromassilibacillus</taxon>
    </lineage>
</organism>
<dbReference type="InterPro" id="IPR041715">
    <property type="entry name" value="HisRS-like_core"/>
</dbReference>
<evidence type="ECO:0000256" key="3">
    <source>
        <dbReference type="ARBA" id="ARBA00005539"/>
    </source>
</evidence>
<dbReference type="PIRSF" id="PIRSF001549">
    <property type="entry name" value="His-tRNA_synth"/>
    <property type="match status" value="1"/>
</dbReference>
<feature type="domain" description="Aminoacyl-transfer RNA synthetases class-II family profile" evidence="10">
    <location>
        <begin position="26"/>
        <end position="333"/>
    </location>
</feature>
<comment type="subunit">
    <text evidence="9">Heteromultimer composed of HisG and HisZ subunits.</text>
</comment>
<keyword evidence="7 9" id="KW-0368">Histidine biosynthesis</keyword>
<dbReference type="CDD" id="cd00773">
    <property type="entry name" value="HisRS-like_core"/>
    <property type="match status" value="1"/>
</dbReference>
<dbReference type="EMBL" id="JAKNHQ010000002">
    <property type="protein sequence ID" value="MCG4609787.1"/>
    <property type="molecule type" value="Genomic_DNA"/>
</dbReference>
<comment type="similarity">
    <text evidence="3 9">Belongs to the class-II aminoacyl-tRNA synthetase family. HisZ subfamily.</text>
</comment>
<evidence type="ECO:0000259" key="10">
    <source>
        <dbReference type="PROSITE" id="PS50862"/>
    </source>
</evidence>
<keyword evidence="12" id="KW-1185">Reference proteome</keyword>
<dbReference type="Pfam" id="PF13393">
    <property type="entry name" value="tRNA-synt_His"/>
    <property type="match status" value="1"/>
</dbReference>
<dbReference type="InterPro" id="IPR004516">
    <property type="entry name" value="HisRS/HisZ"/>
</dbReference>
<keyword evidence="6 9" id="KW-0028">Amino-acid biosynthesis</keyword>
<protein>
    <recommendedName>
        <fullName evidence="4 9">ATP phosphoribosyltransferase regulatory subunit</fullName>
    </recommendedName>
</protein>
<dbReference type="InterPro" id="IPR006195">
    <property type="entry name" value="aa-tRNA-synth_II"/>
</dbReference>
<comment type="subcellular location">
    <subcellularLocation>
        <location evidence="1 9">Cytoplasm</location>
    </subcellularLocation>
</comment>
<keyword evidence="5 9" id="KW-0963">Cytoplasm</keyword>
<evidence type="ECO:0000256" key="5">
    <source>
        <dbReference type="ARBA" id="ARBA00022490"/>
    </source>
</evidence>
<evidence type="ECO:0000256" key="8">
    <source>
        <dbReference type="ARBA" id="ARBA00025246"/>
    </source>
</evidence>
<dbReference type="InterPro" id="IPR045864">
    <property type="entry name" value="aa-tRNA-synth_II/BPL/LPL"/>
</dbReference>
<dbReference type="Gene3D" id="3.30.930.10">
    <property type="entry name" value="Bira Bifunctional Protein, Domain 2"/>
    <property type="match status" value="1"/>
</dbReference>
<evidence type="ECO:0000256" key="9">
    <source>
        <dbReference type="HAMAP-Rule" id="MF_00125"/>
    </source>
</evidence>
<proteinExistence type="inferred from homology"/>
<evidence type="ECO:0000256" key="2">
    <source>
        <dbReference type="ARBA" id="ARBA00004667"/>
    </source>
</evidence>
<comment type="miscellaneous">
    <text evidence="9">This function is generally fulfilled by the C-terminal part of HisG, which is missing in some bacteria such as this one.</text>
</comment>
<dbReference type="HAMAP" id="MF_00125">
    <property type="entry name" value="HisZ"/>
    <property type="match status" value="1"/>
</dbReference>
<sequence>MKKYNKITPEGTKDLLFEECLARRYVEQTLSDVFSSRGFNEVVTPGLEFYDVFDPDFSGISQETMYKMSDRHGRLMVMRPDSTIPIARLTATRLQTLPKPVRLYYNQKIYRSNPGLTGRNNEATQTGIELLGAPGRRADLEVIVTAVEALSRCVPNFRLELGHAGFFRALAAQLPIGDDLREDIRSTIESKNYAALNTILDQLENSRSVDAMRRLPRLFGGEEVFAQAAPLCSDETSSKTLAYLHELYQALVELGLGDRMIVDLGLVQRNDYYTGVIFSAYVENVGDAVLLGGRYDKLLAQFDTPMPAVGFGVNVDGLAELLLKQGKIPAATPVEVLVHSDEGYEIKALQYASRLAGQGCKCESSVFETREEALHYAKVRGIHRVDCVSDCVETINL</sequence>
<evidence type="ECO:0000256" key="6">
    <source>
        <dbReference type="ARBA" id="ARBA00022605"/>
    </source>
</evidence>
<comment type="caution">
    <text evidence="11">The sequence shown here is derived from an EMBL/GenBank/DDBJ whole genome shotgun (WGS) entry which is preliminary data.</text>
</comment>
<dbReference type="PROSITE" id="PS50862">
    <property type="entry name" value="AA_TRNA_LIGASE_II"/>
    <property type="match status" value="1"/>
</dbReference>
<dbReference type="PANTHER" id="PTHR43707:SF6">
    <property type="entry name" value="ATP PHOSPHORIBOSYLTRANSFERASE REGULATORY SUBUNIT"/>
    <property type="match status" value="1"/>
</dbReference>
<name>A0ABS9MHU0_9FIRM</name>
<keyword evidence="11" id="KW-0808">Transferase</keyword>
<comment type="pathway">
    <text evidence="2 9">Amino-acid biosynthesis; L-histidine biosynthesis; L-histidine from 5-phospho-alpha-D-ribose 1-diphosphate: step 1/9.</text>
</comment>
<dbReference type="InterPro" id="IPR004517">
    <property type="entry name" value="HisZ"/>
</dbReference>
<evidence type="ECO:0000313" key="12">
    <source>
        <dbReference type="Proteomes" id="UP001298681"/>
    </source>
</evidence>
<comment type="function">
    <text evidence="8 9">Required for the first step of histidine biosynthesis. May allow the feedback regulation of ATP phosphoribosyltransferase activity by histidine.</text>
</comment>
<gene>
    <name evidence="9 11" type="primary">hisZ</name>
    <name evidence="11" type="ORF">L0P57_02355</name>
</gene>
<dbReference type="NCBIfam" id="TIGR00443">
    <property type="entry name" value="hisZ_biosyn_reg"/>
    <property type="match status" value="1"/>
</dbReference>
<evidence type="ECO:0000256" key="1">
    <source>
        <dbReference type="ARBA" id="ARBA00004496"/>
    </source>
</evidence>
<dbReference type="GO" id="GO:0016757">
    <property type="term" value="F:glycosyltransferase activity"/>
    <property type="evidence" value="ECO:0007669"/>
    <property type="project" value="UniProtKB-KW"/>
</dbReference>
<evidence type="ECO:0000256" key="7">
    <source>
        <dbReference type="ARBA" id="ARBA00023102"/>
    </source>
</evidence>
<dbReference type="RefSeq" id="WP_087229296.1">
    <property type="nucleotide sequence ID" value="NZ_JAKNHQ010000002.1"/>
</dbReference>
<dbReference type="PANTHER" id="PTHR43707">
    <property type="entry name" value="HISTIDYL-TRNA SYNTHETASE"/>
    <property type="match status" value="1"/>
</dbReference>
<dbReference type="Proteomes" id="UP001298681">
    <property type="component" value="Unassembled WGS sequence"/>
</dbReference>
<keyword evidence="11" id="KW-0328">Glycosyltransferase</keyword>
<evidence type="ECO:0000256" key="4">
    <source>
        <dbReference type="ARBA" id="ARBA00020397"/>
    </source>
</evidence>
<evidence type="ECO:0000313" key="11">
    <source>
        <dbReference type="EMBL" id="MCG4609787.1"/>
    </source>
</evidence>
<reference evidence="11 12" key="1">
    <citation type="submission" date="2022-01" db="EMBL/GenBank/DDBJ databases">
        <title>Collection of gut derived symbiotic bacterial strains cultured from healthy donors.</title>
        <authorList>
            <person name="Lin H."/>
            <person name="Kohout C."/>
            <person name="Waligurski E."/>
            <person name="Pamer E.G."/>
        </authorList>
    </citation>
    <scope>NUCLEOTIDE SEQUENCE [LARGE SCALE GENOMIC DNA]</scope>
    <source>
        <strain evidence="11 12">DFI.7.58</strain>
    </source>
</reference>
<dbReference type="SUPFAM" id="SSF55681">
    <property type="entry name" value="Class II aaRS and biotin synthetases"/>
    <property type="match status" value="1"/>
</dbReference>
<accession>A0ABS9MHU0</accession>